<dbReference type="InterPro" id="IPR018846">
    <property type="entry name" value="Beta-prop_RSE1/DDB1/CPSF1_1st"/>
</dbReference>
<comment type="caution">
    <text evidence="3">The sequence shown here is derived from an EMBL/GenBank/DDBJ whole genome shotgun (WGS) entry which is preliminary data.</text>
</comment>
<feature type="non-terminal residue" evidence="3">
    <location>
        <position position="1"/>
    </location>
</feature>
<feature type="domain" description="RSE1/DDB1/CPSF1 first beta-propeller" evidence="1">
    <location>
        <begin position="5"/>
        <end position="170"/>
    </location>
</feature>
<keyword evidence="4" id="KW-1185">Reference proteome</keyword>
<evidence type="ECO:0000313" key="4">
    <source>
        <dbReference type="Proteomes" id="UP001352852"/>
    </source>
</evidence>
<dbReference type="Proteomes" id="UP001352852">
    <property type="component" value="Unassembled WGS sequence"/>
</dbReference>
<organism evidence="3 4">
    <name type="scientific">Characodon lateralis</name>
    <dbReference type="NCBI Taxonomy" id="208331"/>
    <lineage>
        <taxon>Eukaryota</taxon>
        <taxon>Metazoa</taxon>
        <taxon>Chordata</taxon>
        <taxon>Craniata</taxon>
        <taxon>Vertebrata</taxon>
        <taxon>Euteleostomi</taxon>
        <taxon>Actinopterygii</taxon>
        <taxon>Neopterygii</taxon>
        <taxon>Teleostei</taxon>
        <taxon>Neoteleostei</taxon>
        <taxon>Acanthomorphata</taxon>
        <taxon>Ovalentaria</taxon>
        <taxon>Atherinomorphae</taxon>
        <taxon>Cyprinodontiformes</taxon>
        <taxon>Goodeidae</taxon>
        <taxon>Characodon</taxon>
    </lineage>
</organism>
<dbReference type="Pfam" id="PF10433">
    <property type="entry name" value="Beta-prop_RSE1_1st"/>
    <property type="match status" value="1"/>
</dbReference>
<dbReference type="PANTHER" id="PTHR10644">
    <property type="entry name" value="DNA REPAIR/RNA PROCESSING CPSF FAMILY"/>
    <property type="match status" value="1"/>
</dbReference>
<proteinExistence type="predicted"/>
<accession>A0ABU7EIR5</accession>
<sequence length="406" mass="44539">DPQGRHVKTYEVSLREKEFSKGPWKQENVEAEASMVIPVPEPFGGAIIIGQESITYHNGDKYLAIAPPTIKQSTIVCHNRVDPNGSRYLLGDMEGRLFMLLLEKEELMDGTVALKDLHVELLGETSIAECLTYLDNGVVFVGSRLGDSQLVKLNVDSNEQGSYVTVMETFTNLGPIVDMCVVDLERQGQGQLVTCSGAFKEGSLRIIRNGIGIHEHASIDLPGIKGLWPLRSEAGRETDDMLVLSFVGQTRVLMLSVEEVEETELPGFVDNQQTFYCGNVAHQQLIQITSGSVRLVLQDSKALVSEWKEPQGKNISVAACNHTQVVLAVGRALYYLQILAGELKQISTTEMEHEVACLDITPLGEGGNESTLCAVGLWTDISARVLRLPCFTALHKEMLGGGEREN</sequence>
<reference evidence="3 4" key="1">
    <citation type="submission" date="2021-06" db="EMBL/GenBank/DDBJ databases">
        <authorList>
            <person name="Palmer J.M."/>
        </authorList>
    </citation>
    <scope>NUCLEOTIDE SEQUENCE [LARGE SCALE GENOMIC DNA]</scope>
    <source>
        <strain evidence="3 4">CL_MEX2019</strain>
        <tissue evidence="3">Muscle</tissue>
    </source>
</reference>
<evidence type="ECO:0000313" key="3">
    <source>
        <dbReference type="EMBL" id="MED6287142.1"/>
    </source>
</evidence>
<evidence type="ECO:0000259" key="2">
    <source>
        <dbReference type="Pfam" id="PF23726"/>
    </source>
</evidence>
<dbReference type="InterPro" id="IPR015943">
    <property type="entry name" value="WD40/YVTN_repeat-like_dom_sf"/>
</dbReference>
<evidence type="ECO:0000259" key="1">
    <source>
        <dbReference type="Pfam" id="PF10433"/>
    </source>
</evidence>
<protein>
    <submittedName>
        <fullName evidence="3">DNA damage-binding protein 1</fullName>
    </submittedName>
</protein>
<dbReference type="InterPro" id="IPR058543">
    <property type="entry name" value="Beta-prop_RSE1/DDB1/CPSF1_2nd"/>
</dbReference>
<dbReference type="EMBL" id="JAHUTJ010058343">
    <property type="protein sequence ID" value="MED6287142.1"/>
    <property type="molecule type" value="Genomic_DNA"/>
</dbReference>
<name>A0ABU7EIR5_9TELE</name>
<dbReference type="Gene3D" id="2.130.10.10">
    <property type="entry name" value="YVTN repeat-like/Quinoprotein amine dehydrogenase"/>
    <property type="match status" value="2"/>
</dbReference>
<dbReference type="Pfam" id="PF23726">
    <property type="entry name" value="Beta-prop_RSE1_2nd"/>
    <property type="match status" value="1"/>
</dbReference>
<feature type="domain" description="RSE1/DDB1/CPSF1 second beta-propeller" evidence="2">
    <location>
        <begin position="213"/>
        <end position="401"/>
    </location>
</feature>
<gene>
    <name evidence="3" type="primary">DDB1_3</name>
    <name evidence="3" type="ORF">CHARACLAT_013395</name>
</gene>
<dbReference type="InterPro" id="IPR050358">
    <property type="entry name" value="RSE1/DDB1/CFT1"/>
</dbReference>